<feature type="compositionally biased region" description="Polar residues" evidence="3">
    <location>
        <begin position="261"/>
        <end position="289"/>
    </location>
</feature>
<proteinExistence type="predicted"/>
<feature type="domain" description="C2H2-type" evidence="5">
    <location>
        <begin position="804"/>
        <end position="835"/>
    </location>
</feature>
<evidence type="ECO:0000256" key="3">
    <source>
        <dbReference type="SAM" id="MobiDB-lite"/>
    </source>
</evidence>
<dbReference type="PROSITE" id="PS00028">
    <property type="entry name" value="ZINC_FINGER_C2H2_1"/>
    <property type="match status" value="1"/>
</dbReference>
<dbReference type="PROSITE" id="PS50013">
    <property type="entry name" value="CHROMO_2"/>
    <property type="match status" value="1"/>
</dbReference>
<evidence type="ECO:0000313" key="6">
    <source>
        <dbReference type="EMBL" id="CAI2167012.1"/>
    </source>
</evidence>
<evidence type="ECO:0000256" key="2">
    <source>
        <dbReference type="SAM" id="Coils"/>
    </source>
</evidence>
<dbReference type="PROSITE" id="PS50157">
    <property type="entry name" value="ZINC_FINGER_C2H2_2"/>
    <property type="match status" value="1"/>
</dbReference>
<feature type="coiled-coil region" evidence="2">
    <location>
        <begin position="574"/>
        <end position="675"/>
    </location>
</feature>
<organism evidence="6 7">
    <name type="scientific">Funneliformis geosporum</name>
    <dbReference type="NCBI Taxonomy" id="1117311"/>
    <lineage>
        <taxon>Eukaryota</taxon>
        <taxon>Fungi</taxon>
        <taxon>Fungi incertae sedis</taxon>
        <taxon>Mucoromycota</taxon>
        <taxon>Glomeromycotina</taxon>
        <taxon>Glomeromycetes</taxon>
        <taxon>Glomerales</taxon>
        <taxon>Glomeraceae</taxon>
        <taxon>Funneliformis</taxon>
    </lineage>
</organism>
<name>A0A9W4SFH2_9GLOM</name>
<dbReference type="SUPFAM" id="SSF57667">
    <property type="entry name" value="beta-beta-alpha zinc fingers"/>
    <property type="match status" value="1"/>
</dbReference>
<accession>A0A9W4SFH2</accession>
<feature type="region of interest" description="Disordered" evidence="3">
    <location>
        <begin position="203"/>
        <end position="291"/>
    </location>
</feature>
<dbReference type="SUPFAM" id="SSF54160">
    <property type="entry name" value="Chromo domain-like"/>
    <property type="match status" value="1"/>
</dbReference>
<keyword evidence="2" id="KW-0175">Coiled coil</keyword>
<feature type="domain" description="Chromo" evidence="4">
    <location>
        <begin position="16"/>
        <end position="56"/>
    </location>
</feature>
<dbReference type="EMBL" id="CAMKVN010000353">
    <property type="protein sequence ID" value="CAI2167012.1"/>
    <property type="molecule type" value="Genomic_DNA"/>
</dbReference>
<dbReference type="AlphaFoldDB" id="A0A9W4SFH2"/>
<reference evidence="6" key="1">
    <citation type="submission" date="2022-08" db="EMBL/GenBank/DDBJ databases">
        <authorList>
            <person name="Kallberg Y."/>
            <person name="Tangrot J."/>
            <person name="Rosling A."/>
        </authorList>
    </citation>
    <scope>NUCLEOTIDE SEQUENCE</scope>
    <source>
        <strain evidence="6">Wild A</strain>
    </source>
</reference>
<dbReference type="InterPro" id="IPR013087">
    <property type="entry name" value="Znf_C2H2_type"/>
</dbReference>
<dbReference type="GO" id="GO:0008270">
    <property type="term" value="F:zinc ion binding"/>
    <property type="evidence" value="ECO:0007669"/>
    <property type="project" value="UniProtKB-KW"/>
</dbReference>
<dbReference type="InterPro" id="IPR000953">
    <property type="entry name" value="Chromo/chromo_shadow_dom"/>
</dbReference>
<evidence type="ECO:0000313" key="7">
    <source>
        <dbReference type="Proteomes" id="UP001153678"/>
    </source>
</evidence>
<feature type="region of interest" description="Disordered" evidence="3">
    <location>
        <begin position="423"/>
        <end position="471"/>
    </location>
</feature>
<feature type="compositionally biased region" description="Basic and acidic residues" evidence="3">
    <location>
        <begin position="236"/>
        <end position="247"/>
    </location>
</feature>
<dbReference type="InterPro" id="IPR016197">
    <property type="entry name" value="Chromo-like_dom_sf"/>
</dbReference>
<dbReference type="InterPro" id="IPR036236">
    <property type="entry name" value="Znf_C2H2_sf"/>
</dbReference>
<dbReference type="Proteomes" id="UP001153678">
    <property type="component" value="Unassembled WGS sequence"/>
</dbReference>
<gene>
    <name evidence="6" type="ORF">FWILDA_LOCUS2859</name>
</gene>
<comment type="caution">
    <text evidence="6">The sequence shown here is derived from an EMBL/GenBank/DDBJ whole genome shotgun (WGS) entry which is preliminary data.</text>
</comment>
<feature type="region of interest" description="Disordered" evidence="3">
    <location>
        <begin position="68"/>
        <end position="90"/>
    </location>
</feature>
<evidence type="ECO:0000256" key="1">
    <source>
        <dbReference type="PROSITE-ProRule" id="PRU00042"/>
    </source>
</evidence>
<evidence type="ECO:0000259" key="5">
    <source>
        <dbReference type="PROSITE" id="PS50157"/>
    </source>
</evidence>
<keyword evidence="1" id="KW-0479">Metal-binding</keyword>
<keyword evidence="1" id="KW-0863">Zinc-finger</keyword>
<protein>
    <submittedName>
        <fullName evidence="6">17805_t:CDS:1</fullName>
    </submittedName>
</protein>
<keyword evidence="1" id="KW-0862">Zinc</keyword>
<dbReference type="OrthoDB" id="2415032at2759"/>
<dbReference type="CDD" id="cd00024">
    <property type="entry name" value="CD_CSD"/>
    <property type="match status" value="1"/>
</dbReference>
<keyword evidence="7" id="KW-1185">Reference proteome</keyword>
<evidence type="ECO:0000259" key="4">
    <source>
        <dbReference type="PROSITE" id="PS50013"/>
    </source>
</evidence>
<dbReference type="Gene3D" id="2.40.50.40">
    <property type="match status" value="1"/>
</dbReference>
<sequence length="855" mass="97464">MTRRKSTPKKQVESYFDAERILDEKQEDGKWYYLIKWSGHDKHGNPWPSNWEPKENCTPLFQEIEISSDEPPQNDVQDQNDKPDNEVQMNIDKPDDRINIVDEKINFNQLNQVLDKYCHINQKTQSSEPTSVKKDANNFHKIKFPPSKVKLVKINPIKPIIANITVVEHETKLLMSGYHSANKFLNRKKYPLHSQSGRLSLYKRGSDHIQDSNDNSTTKKQKTEIVPDRSLLNVPKTKDDIPNEESRVLQTTSANDKKDTSQSNKVPPSGNPQSEQSVPTVQTSNSTQVGAIHVNEETIKQAYLRMSNNKNASSSGSTSSTSSNLKFRPIAAKIAPATSQYTVPNVAKVNSSSNVGKLTGSITSTNKQNLPPANRLASIRTPVPVDNFPKSSVSATNAQIQSDKKSPQHTSYFHKSFVQKSSVIPTSSSNNDTNQPNQSIDTQRVSTPIKPPSTNDRSASSTMDIDTSSSNHPFYQLPLERLKEPTVSNIDLWMNEWAKAKSLNDTLEKEKNELFKEKNKYVREVHHLRLEVERRPQSESESSEIIKKYHESIQRLYNKWLETQNKYVTKVKDFTNLETEHSKLQTEYNQIKKLVMGKHTEGETLKGEIKKSAQELNELKDENKNLKADWSCLMRNGAIMMREDYCKITKLENSLQELVQQRSNVNEVINRLRKDIKQEVPTLQRHRDNPKNLVNIVNHNSSEQGGTNTNIVQARNVQTVKPVRNYHLSKLAEKPNVSANSKSQLPTNLRMIQSKRPIGGPMITNPITNTARRLNLHYHTETKNEVIVHPIPQNPTKSTQQMNYLCEWNLCKKLFSNKSVLKNHLKDHLNSGKIPIGKDKNIDDTDDLVAVKMEF</sequence>